<dbReference type="EMBL" id="BAAALT010000076">
    <property type="protein sequence ID" value="GAA1804662.1"/>
    <property type="molecule type" value="Genomic_DNA"/>
</dbReference>
<dbReference type="PANTHER" id="PTHR47990">
    <property type="entry name" value="2-OXOGLUTARATE (2OG) AND FE(II)-DEPENDENT OXYGENASE SUPERFAMILY PROTEIN-RELATED"/>
    <property type="match status" value="1"/>
</dbReference>
<evidence type="ECO:0000259" key="4">
    <source>
        <dbReference type="PROSITE" id="PS51471"/>
    </source>
</evidence>
<proteinExistence type="inferred from homology"/>
<comment type="pathway">
    <text evidence="1">Antibiotic biosynthesis.</text>
</comment>
<dbReference type="PROSITE" id="PS51471">
    <property type="entry name" value="FE2OG_OXY"/>
    <property type="match status" value="1"/>
</dbReference>
<organism evidence="5 6">
    <name type="scientific">Luedemannella flava</name>
    <dbReference type="NCBI Taxonomy" id="349316"/>
    <lineage>
        <taxon>Bacteria</taxon>
        <taxon>Bacillati</taxon>
        <taxon>Actinomycetota</taxon>
        <taxon>Actinomycetes</taxon>
        <taxon>Micromonosporales</taxon>
        <taxon>Micromonosporaceae</taxon>
        <taxon>Luedemannella</taxon>
    </lineage>
</organism>
<keyword evidence="6" id="KW-1185">Reference proteome</keyword>
<evidence type="ECO:0000313" key="6">
    <source>
        <dbReference type="Proteomes" id="UP001500218"/>
    </source>
</evidence>
<feature type="domain" description="Fe2OG dioxygenase" evidence="4">
    <location>
        <begin position="166"/>
        <end position="264"/>
    </location>
</feature>
<dbReference type="Pfam" id="PF14226">
    <property type="entry name" value="DIOX_N"/>
    <property type="match status" value="1"/>
</dbReference>
<dbReference type="Proteomes" id="UP001500218">
    <property type="component" value="Unassembled WGS sequence"/>
</dbReference>
<dbReference type="InterPro" id="IPR027443">
    <property type="entry name" value="IPNS-like_sf"/>
</dbReference>
<dbReference type="InterPro" id="IPR026992">
    <property type="entry name" value="DIOX_N"/>
</dbReference>
<evidence type="ECO:0000256" key="1">
    <source>
        <dbReference type="ARBA" id="ARBA00004792"/>
    </source>
</evidence>
<comment type="caution">
    <text evidence="5">The sequence shown here is derived from an EMBL/GenBank/DDBJ whole genome shotgun (WGS) entry which is preliminary data.</text>
</comment>
<dbReference type="InterPro" id="IPR044861">
    <property type="entry name" value="IPNS-like_FE2OG_OXY"/>
</dbReference>
<dbReference type="PRINTS" id="PR00682">
    <property type="entry name" value="IPNSYNTHASE"/>
</dbReference>
<protein>
    <submittedName>
        <fullName evidence="5">Oxidoreductase</fullName>
    </submittedName>
</protein>
<comment type="similarity">
    <text evidence="3">Belongs to the iron/ascorbate-dependent oxidoreductase family.</text>
</comment>
<keyword evidence="3" id="KW-0560">Oxidoreductase</keyword>
<gene>
    <name evidence="5" type="ORF">GCM10009682_27890</name>
</gene>
<dbReference type="InterPro" id="IPR050231">
    <property type="entry name" value="Iron_ascorbate_oxido_reductase"/>
</dbReference>
<reference evidence="5 6" key="1">
    <citation type="journal article" date="2019" name="Int. J. Syst. Evol. Microbiol.">
        <title>The Global Catalogue of Microorganisms (GCM) 10K type strain sequencing project: providing services to taxonomists for standard genome sequencing and annotation.</title>
        <authorList>
            <consortium name="The Broad Institute Genomics Platform"/>
            <consortium name="The Broad Institute Genome Sequencing Center for Infectious Disease"/>
            <person name="Wu L."/>
            <person name="Ma J."/>
        </authorList>
    </citation>
    <scope>NUCLEOTIDE SEQUENCE [LARGE SCALE GENOMIC DNA]</scope>
    <source>
        <strain evidence="5 6">JCM 13250</strain>
    </source>
</reference>
<evidence type="ECO:0000256" key="2">
    <source>
        <dbReference type="ARBA" id="ARBA00023194"/>
    </source>
</evidence>
<evidence type="ECO:0000256" key="3">
    <source>
        <dbReference type="RuleBase" id="RU003682"/>
    </source>
</evidence>
<keyword evidence="3" id="KW-0479">Metal-binding</keyword>
<name>A0ABN2M2R8_9ACTN</name>
<keyword evidence="3" id="KW-0408">Iron</keyword>
<dbReference type="SUPFAM" id="SSF51197">
    <property type="entry name" value="Clavaminate synthase-like"/>
    <property type="match status" value="1"/>
</dbReference>
<sequence length="331" mass="36371">MIDVRGLRDGSADGPAEVAAALGRAAREVGFMYVTGTGIPPDLCTDLLAVTERFFALPYETKMATYIGRSRNHRGYVPEGEEVFADGGKDHKEAFDLGRDLPADDPDYLAGNPMLGPNQWPDLPGFREVVSAYYSAVFDLGCQLLRGFALALGEPAGFFDRYVTRPPSQLRLIHYPVDPGAEDRPGIGAHTDYECFTILKPTRPGLEARNGAGQWIDVPPLPDTFVLNIGDMLELWTNGEFVATTHRVRKVVEERYSFPLFFSVDYHTPVAPLPRFVSVDRPPRPGLIAGEHLFAQTAQSFGYLKRRLAEGEITLPDGSLALSSFGHTVAK</sequence>
<dbReference type="InterPro" id="IPR005123">
    <property type="entry name" value="Oxoglu/Fe-dep_dioxygenase_dom"/>
</dbReference>
<evidence type="ECO:0000313" key="5">
    <source>
        <dbReference type="EMBL" id="GAA1804662.1"/>
    </source>
</evidence>
<keyword evidence="2" id="KW-0045">Antibiotic biosynthesis</keyword>
<dbReference type="Gene3D" id="2.60.120.330">
    <property type="entry name" value="B-lactam Antibiotic, Isopenicillin N Synthase, Chain"/>
    <property type="match status" value="1"/>
</dbReference>
<accession>A0ABN2M2R8</accession>
<dbReference type="Pfam" id="PF03171">
    <property type="entry name" value="2OG-FeII_Oxy"/>
    <property type="match status" value="1"/>
</dbReference>